<dbReference type="Gene3D" id="2.40.70.10">
    <property type="entry name" value="Acid Proteases"/>
    <property type="match status" value="2"/>
</dbReference>
<evidence type="ECO:0000256" key="2">
    <source>
        <dbReference type="ARBA" id="ARBA00022750"/>
    </source>
</evidence>
<dbReference type="OrthoDB" id="660550at2759"/>
<sequence length="417" mass="43856">MFSKTSLLTAVLLSVAVAAKPVLIERSPVNVGLTKHVNVTSGLTMVEAGRARAAAFRAHISNLTSSSNASDDSGDDETVTNAGVIYTASIGVGADDTSYDLLLDTGSSNTWVGADKAYTVTSTSTYTGYHVEALYGSGYFFGKEYIDEVTITDDLVIPEQSIGVATISIGFSGYDGILGIGPVDLTEGTLVGASTTEIPTVANNLYTDGTISEDVIGIFFQPDSSDGDTTGVLTWGGVDSSYYSGDITYTDITTTAEASYYWGIDQSVTYGSSGTTIMSSTAGIVDTGTTLIYLPSDAYEAYVSATGASEDILTGMLKISATDYDSLESLYFTIGGTEFELTPDAQVWPRTLNTDIGGTSSDIYLIIADMGSDSGDGLDFINGYTFLERFYSVFDTTNSRVGFATTAYTDATTNYSS</sequence>
<comment type="similarity">
    <text evidence="1 4">Belongs to the peptidase A1 family.</text>
</comment>
<evidence type="ECO:0000256" key="3">
    <source>
        <dbReference type="PIRSR" id="PIRSR601461-1"/>
    </source>
</evidence>
<name>A0A0D6ZZ74_9AGAR</name>
<dbReference type="InterPro" id="IPR021109">
    <property type="entry name" value="Peptidase_aspartic_dom_sf"/>
</dbReference>
<keyword evidence="4" id="KW-0378">Hydrolase</keyword>
<dbReference type="Proteomes" id="UP000054144">
    <property type="component" value="Unassembled WGS sequence"/>
</dbReference>
<evidence type="ECO:0000259" key="6">
    <source>
        <dbReference type="PROSITE" id="PS51767"/>
    </source>
</evidence>
<dbReference type="GO" id="GO:0006508">
    <property type="term" value="P:proteolysis"/>
    <property type="evidence" value="ECO:0007669"/>
    <property type="project" value="UniProtKB-KW"/>
</dbReference>
<dbReference type="PRINTS" id="PR00792">
    <property type="entry name" value="PEPSIN"/>
</dbReference>
<dbReference type="InterPro" id="IPR033121">
    <property type="entry name" value="PEPTIDASE_A1"/>
</dbReference>
<evidence type="ECO:0000256" key="5">
    <source>
        <dbReference type="SAM" id="SignalP"/>
    </source>
</evidence>
<keyword evidence="4 7" id="KW-0645">Protease</keyword>
<reference evidence="7 8" key="1">
    <citation type="journal article" date="2015" name="Fungal Genet. Biol.">
        <title>Evolution of novel wood decay mechanisms in Agaricales revealed by the genome sequences of Fistulina hepatica and Cylindrobasidium torrendii.</title>
        <authorList>
            <person name="Floudas D."/>
            <person name="Held B.W."/>
            <person name="Riley R."/>
            <person name="Nagy L.G."/>
            <person name="Koehler G."/>
            <person name="Ransdell A.S."/>
            <person name="Younus H."/>
            <person name="Chow J."/>
            <person name="Chiniquy J."/>
            <person name="Lipzen A."/>
            <person name="Tritt A."/>
            <person name="Sun H."/>
            <person name="Haridas S."/>
            <person name="LaButti K."/>
            <person name="Ohm R.A."/>
            <person name="Kues U."/>
            <person name="Blanchette R.A."/>
            <person name="Grigoriev I.V."/>
            <person name="Minto R.E."/>
            <person name="Hibbett D.S."/>
        </authorList>
    </citation>
    <scope>NUCLEOTIDE SEQUENCE [LARGE SCALE GENOMIC DNA]</scope>
    <source>
        <strain evidence="7 8">ATCC 64428</strain>
    </source>
</reference>
<feature type="domain" description="Peptidase A1" evidence="6">
    <location>
        <begin position="86"/>
        <end position="404"/>
    </location>
</feature>
<feature type="chain" id="PRO_5002315871" evidence="5">
    <location>
        <begin position="19"/>
        <end position="417"/>
    </location>
</feature>
<dbReference type="PROSITE" id="PS51767">
    <property type="entry name" value="PEPTIDASE_A1"/>
    <property type="match status" value="1"/>
</dbReference>
<evidence type="ECO:0000313" key="8">
    <source>
        <dbReference type="Proteomes" id="UP000054144"/>
    </source>
</evidence>
<dbReference type="PANTHER" id="PTHR47966:SF51">
    <property type="entry name" value="BETA-SITE APP-CLEAVING ENZYME, ISOFORM A-RELATED"/>
    <property type="match status" value="1"/>
</dbReference>
<dbReference type="CDD" id="cd05471">
    <property type="entry name" value="pepsin_like"/>
    <property type="match status" value="1"/>
</dbReference>
<dbReference type="Pfam" id="PF00026">
    <property type="entry name" value="Asp"/>
    <property type="match status" value="1"/>
</dbReference>
<feature type="active site" evidence="3">
    <location>
        <position position="286"/>
    </location>
</feature>
<keyword evidence="8" id="KW-1185">Reference proteome</keyword>
<organism evidence="7 8">
    <name type="scientific">Fistulina hepatica ATCC 64428</name>
    <dbReference type="NCBI Taxonomy" id="1128425"/>
    <lineage>
        <taxon>Eukaryota</taxon>
        <taxon>Fungi</taxon>
        <taxon>Dikarya</taxon>
        <taxon>Basidiomycota</taxon>
        <taxon>Agaricomycotina</taxon>
        <taxon>Agaricomycetes</taxon>
        <taxon>Agaricomycetidae</taxon>
        <taxon>Agaricales</taxon>
        <taxon>Fistulinaceae</taxon>
        <taxon>Fistulina</taxon>
    </lineage>
</organism>
<protein>
    <submittedName>
        <fullName evidence="7">Acid protease</fullName>
    </submittedName>
</protein>
<keyword evidence="2 4" id="KW-0064">Aspartyl protease</keyword>
<dbReference type="PROSITE" id="PS00141">
    <property type="entry name" value="ASP_PROTEASE"/>
    <property type="match status" value="2"/>
</dbReference>
<evidence type="ECO:0000256" key="4">
    <source>
        <dbReference type="RuleBase" id="RU000454"/>
    </source>
</evidence>
<dbReference type="GO" id="GO:0004190">
    <property type="term" value="F:aspartic-type endopeptidase activity"/>
    <property type="evidence" value="ECO:0007669"/>
    <property type="project" value="UniProtKB-KW"/>
</dbReference>
<dbReference type="EMBL" id="KN882153">
    <property type="protein sequence ID" value="KIY42838.1"/>
    <property type="molecule type" value="Genomic_DNA"/>
</dbReference>
<evidence type="ECO:0000256" key="1">
    <source>
        <dbReference type="ARBA" id="ARBA00007447"/>
    </source>
</evidence>
<dbReference type="InterPro" id="IPR001969">
    <property type="entry name" value="Aspartic_peptidase_AS"/>
</dbReference>
<dbReference type="SUPFAM" id="SSF50630">
    <property type="entry name" value="Acid proteases"/>
    <property type="match status" value="1"/>
</dbReference>
<dbReference type="PANTHER" id="PTHR47966">
    <property type="entry name" value="BETA-SITE APP-CLEAVING ENZYME, ISOFORM A-RELATED"/>
    <property type="match status" value="1"/>
</dbReference>
<gene>
    <name evidence="7" type="ORF">FISHEDRAFT_68290</name>
</gene>
<feature type="active site" evidence="3">
    <location>
        <position position="104"/>
    </location>
</feature>
<feature type="signal peptide" evidence="5">
    <location>
        <begin position="1"/>
        <end position="18"/>
    </location>
</feature>
<proteinExistence type="inferred from homology"/>
<dbReference type="InterPro" id="IPR001461">
    <property type="entry name" value="Aspartic_peptidase_A1"/>
</dbReference>
<dbReference type="InterPro" id="IPR034164">
    <property type="entry name" value="Pepsin-like_dom"/>
</dbReference>
<keyword evidence="5" id="KW-0732">Signal</keyword>
<dbReference type="AlphaFoldDB" id="A0A0D6ZZ74"/>
<evidence type="ECO:0000313" key="7">
    <source>
        <dbReference type="EMBL" id="KIY42838.1"/>
    </source>
</evidence>
<accession>A0A0D6ZZ74</accession>